<dbReference type="RefSeq" id="WP_064937771.1">
    <property type="nucleotide sequence ID" value="NZ_LZSO01000050.1"/>
</dbReference>
<dbReference type="Proteomes" id="UP000093902">
    <property type="component" value="Unassembled WGS sequence"/>
</dbReference>
<dbReference type="AlphaFoldDB" id="A0A1A0QJ86"/>
<feature type="transmembrane region" description="Helical" evidence="1">
    <location>
        <begin position="158"/>
        <end position="179"/>
    </location>
</feature>
<dbReference type="EMBL" id="LZSO01000050">
    <property type="protein sequence ID" value="OBB22197.1"/>
    <property type="molecule type" value="Genomic_DNA"/>
</dbReference>
<sequence>MAVAGYIGLSSASSTYQSTAVAVVIPPGSGAPDAMLNPLVNLNNEMAQLTAIVATSTQAEGGRRAAADAGGTGNFTISTTFGDASIYAQLTSQLVIVADGPDPNSARAAATAVVEYARDRLNKIQLDSAVPVVNNALLIPSVDPTQAVQLPTSGVRTAATYGLGAFLAGLMALLIYDAAREWIRKWRGHRTATAADGATGTDDTP</sequence>
<keyword evidence="1" id="KW-1133">Transmembrane helix</keyword>
<keyword evidence="1" id="KW-0812">Transmembrane</keyword>
<reference evidence="3" key="1">
    <citation type="submission" date="2016-06" db="EMBL/GenBank/DDBJ databases">
        <authorList>
            <person name="Sutton G."/>
            <person name="Brinkac L."/>
            <person name="Sanka R."/>
            <person name="Adams M."/>
            <person name="Lau E."/>
            <person name="Mehaffy C."/>
            <person name="Tameris M."/>
            <person name="Hatherill M."/>
            <person name="Hanekom W."/>
            <person name="Mahomed H."/>
            <person name="Mcshane H."/>
        </authorList>
    </citation>
    <scope>NUCLEOTIDE SEQUENCE [LARGE SCALE GENOMIC DNA]</scope>
    <source>
        <strain evidence="3">852002-51209_SCH5440388</strain>
    </source>
</reference>
<evidence type="ECO:0000256" key="1">
    <source>
        <dbReference type="SAM" id="Phobius"/>
    </source>
</evidence>
<comment type="caution">
    <text evidence="2">The sequence shown here is derived from an EMBL/GenBank/DDBJ whole genome shotgun (WGS) entry which is preliminary data.</text>
</comment>
<keyword evidence="1" id="KW-0472">Membrane</keyword>
<gene>
    <name evidence="2" type="ORF">A5792_06720</name>
</gene>
<organism evidence="2 3">
    <name type="scientific">Mycolicibacterium peregrinum</name>
    <name type="common">Mycobacterium peregrinum</name>
    <dbReference type="NCBI Taxonomy" id="43304"/>
    <lineage>
        <taxon>Bacteria</taxon>
        <taxon>Bacillati</taxon>
        <taxon>Actinomycetota</taxon>
        <taxon>Actinomycetes</taxon>
        <taxon>Mycobacteriales</taxon>
        <taxon>Mycobacteriaceae</taxon>
        <taxon>Mycolicibacterium</taxon>
    </lineage>
</organism>
<evidence type="ECO:0000313" key="3">
    <source>
        <dbReference type="Proteomes" id="UP000093902"/>
    </source>
</evidence>
<evidence type="ECO:0000313" key="2">
    <source>
        <dbReference type="EMBL" id="OBB22197.1"/>
    </source>
</evidence>
<accession>A0A1A0QJ86</accession>
<dbReference type="OrthoDB" id="4774363at2"/>
<name>A0A1A0QJ86_MYCPR</name>
<protein>
    <submittedName>
        <fullName evidence="2">Uncharacterized protein</fullName>
    </submittedName>
</protein>
<proteinExistence type="predicted"/>